<dbReference type="Gene3D" id="1.20.120.1630">
    <property type="match status" value="1"/>
</dbReference>
<evidence type="ECO:0000256" key="2">
    <source>
        <dbReference type="ARBA" id="ARBA00022692"/>
    </source>
</evidence>
<feature type="transmembrane region" description="Helical" evidence="5">
    <location>
        <begin position="140"/>
        <end position="159"/>
    </location>
</feature>
<evidence type="ECO:0000256" key="3">
    <source>
        <dbReference type="ARBA" id="ARBA00022989"/>
    </source>
</evidence>
<evidence type="ECO:0000256" key="5">
    <source>
        <dbReference type="SAM" id="Phobius"/>
    </source>
</evidence>
<dbReference type="Pfam" id="PF04191">
    <property type="entry name" value="PEMT"/>
    <property type="match status" value="1"/>
</dbReference>
<name>A0A9C9ELZ7_UNCW3</name>
<dbReference type="AlphaFoldDB" id="A0A9C9ELZ7"/>
<protein>
    <recommendedName>
        <fullName evidence="8">Isoprenylcysteine carboxylmethyltransferase family protein</fullName>
    </recommendedName>
</protein>
<comment type="subcellular location">
    <subcellularLocation>
        <location evidence="1">Endomembrane system</location>
        <topology evidence="1">Multi-pass membrane protein</topology>
    </subcellularLocation>
</comment>
<evidence type="ECO:0000256" key="1">
    <source>
        <dbReference type="ARBA" id="ARBA00004127"/>
    </source>
</evidence>
<keyword evidence="2 5" id="KW-0812">Transmembrane</keyword>
<dbReference type="GO" id="GO:0012505">
    <property type="term" value="C:endomembrane system"/>
    <property type="evidence" value="ECO:0007669"/>
    <property type="project" value="UniProtKB-SubCell"/>
</dbReference>
<dbReference type="InterPro" id="IPR007318">
    <property type="entry name" value="Phopholipid_MeTrfase"/>
</dbReference>
<evidence type="ECO:0000313" key="7">
    <source>
        <dbReference type="Proteomes" id="UP000885826"/>
    </source>
</evidence>
<dbReference type="EMBL" id="DRIG01000055">
    <property type="protein sequence ID" value="HEC78479.1"/>
    <property type="molecule type" value="Genomic_DNA"/>
</dbReference>
<reference evidence="6" key="1">
    <citation type="journal article" date="2020" name="mSystems">
        <title>Genome- and Community-Level Interaction Insights into Carbon Utilization and Element Cycling Functions of Hydrothermarchaeota in Hydrothermal Sediment.</title>
        <authorList>
            <person name="Zhou Z."/>
            <person name="Liu Y."/>
            <person name="Xu W."/>
            <person name="Pan J."/>
            <person name="Luo Z.H."/>
            <person name="Li M."/>
        </authorList>
    </citation>
    <scope>NUCLEOTIDE SEQUENCE</scope>
    <source>
        <strain evidence="6">HyVt-388</strain>
    </source>
</reference>
<comment type="caution">
    <text evidence="6">The sequence shown here is derived from an EMBL/GenBank/DDBJ whole genome shotgun (WGS) entry which is preliminary data.</text>
</comment>
<dbReference type="Proteomes" id="UP000885826">
    <property type="component" value="Unassembled WGS sequence"/>
</dbReference>
<keyword evidence="4 5" id="KW-0472">Membrane</keyword>
<evidence type="ECO:0000313" key="6">
    <source>
        <dbReference type="EMBL" id="HEC78479.1"/>
    </source>
</evidence>
<keyword evidence="3 5" id="KW-1133">Transmembrane helix</keyword>
<evidence type="ECO:0008006" key="8">
    <source>
        <dbReference type="Google" id="ProtNLM"/>
    </source>
</evidence>
<gene>
    <name evidence="6" type="ORF">ENI34_04970</name>
</gene>
<feature type="transmembrane region" description="Helical" evidence="5">
    <location>
        <begin position="12"/>
        <end position="30"/>
    </location>
</feature>
<evidence type="ECO:0000256" key="4">
    <source>
        <dbReference type="ARBA" id="ARBA00023136"/>
    </source>
</evidence>
<proteinExistence type="predicted"/>
<organism evidence="6 7">
    <name type="scientific">candidate division WOR-3 bacterium</name>
    <dbReference type="NCBI Taxonomy" id="2052148"/>
    <lineage>
        <taxon>Bacteria</taxon>
        <taxon>Bacteria division WOR-3</taxon>
    </lineage>
</organism>
<accession>A0A9C9ELZ7</accession>
<sequence length="163" mass="18652">MFRCGQILFKYRGVISAPFFILLLLFSRPVCIPVPAYVLIALGLALRLWAAGYLGERSRKNRFDAEYVVINGPYKYLKHPLYTGNFLLVCGVVILFNPPLWLGTLLIIVFITEYSIIARSETEYLKNLPTKRTEYRLKNLKGELSTILVTSVVILLSLLKTRH</sequence>
<feature type="transmembrane region" description="Helical" evidence="5">
    <location>
        <begin position="36"/>
        <end position="55"/>
    </location>
</feature>